<gene>
    <name evidence="2" type="ORF">JOE69_002016</name>
</gene>
<reference evidence="2 3" key="1">
    <citation type="submission" date="2023-07" db="EMBL/GenBank/DDBJ databases">
        <title>Sequencing the genomes of 1000 actinobacteria strains.</title>
        <authorList>
            <person name="Klenk H.-P."/>
        </authorList>
    </citation>
    <scope>NUCLEOTIDE SEQUENCE [LARGE SCALE GENOMIC DNA]</scope>
    <source>
        <strain evidence="2 3">DSM 14555</strain>
    </source>
</reference>
<feature type="transmembrane region" description="Helical" evidence="1">
    <location>
        <begin position="145"/>
        <end position="168"/>
    </location>
</feature>
<keyword evidence="1" id="KW-0812">Transmembrane</keyword>
<evidence type="ECO:0000313" key="2">
    <source>
        <dbReference type="EMBL" id="MDR6269778.1"/>
    </source>
</evidence>
<dbReference type="RefSeq" id="WP_309798356.1">
    <property type="nucleotide sequence ID" value="NZ_BAAAHY010000005.1"/>
</dbReference>
<comment type="caution">
    <text evidence="2">The sequence shown here is derived from an EMBL/GenBank/DDBJ whole genome shotgun (WGS) entry which is preliminary data.</text>
</comment>
<feature type="transmembrane region" description="Helical" evidence="1">
    <location>
        <begin position="211"/>
        <end position="229"/>
    </location>
</feature>
<feature type="transmembrane region" description="Helical" evidence="1">
    <location>
        <begin position="289"/>
        <end position="306"/>
    </location>
</feature>
<feature type="transmembrane region" description="Helical" evidence="1">
    <location>
        <begin position="26"/>
        <end position="45"/>
    </location>
</feature>
<feature type="transmembrane region" description="Helical" evidence="1">
    <location>
        <begin position="107"/>
        <end position="133"/>
    </location>
</feature>
<feature type="transmembrane region" description="Helical" evidence="1">
    <location>
        <begin position="175"/>
        <end position="199"/>
    </location>
</feature>
<accession>A0ABU1JBI3</accession>
<sequence>MTQAAASPTDPAQEPNPQWSRVQLNLAALAMGVAAGIIGLLPWLLSGRRLSLQNFWMLEAAPETMPFSALPLSQYSLFSLLVLLVTGGVIGGLAARYFPAGNRRSMIWCTVGGLLLVHSLAALQSFVVLGSGLGIGSQVRQLAQVYFFGLLCGVLLLIIATALLLGLIAARSRAAAAVGFGLAAVPASSWFISWFSYLLPQGQLPNWISVLDRWLPAVIVGIVLFWCGLRPAGRLLVWVVNLLLLWSVPAAVTAQQYAFGSRVLAGNLADTADAFGQVFRQALGPAGDGGFRLVVALAIAVLGTAVREVVMRRSAQADAASSA</sequence>
<dbReference type="Proteomes" id="UP001185069">
    <property type="component" value="Unassembled WGS sequence"/>
</dbReference>
<dbReference type="EMBL" id="JAVDQF010000001">
    <property type="protein sequence ID" value="MDR6269778.1"/>
    <property type="molecule type" value="Genomic_DNA"/>
</dbReference>
<feature type="transmembrane region" description="Helical" evidence="1">
    <location>
        <begin position="75"/>
        <end position="95"/>
    </location>
</feature>
<organism evidence="2 3">
    <name type="scientific">Arthrobacter russicus</name>
    <dbReference type="NCBI Taxonomy" id="172040"/>
    <lineage>
        <taxon>Bacteria</taxon>
        <taxon>Bacillati</taxon>
        <taxon>Actinomycetota</taxon>
        <taxon>Actinomycetes</taxon>
        <taxon>Micrococcales</taxon>
        <taxon>Micrococcaceae</taxon>
        <taxon>Arthrobacter</taxon>
    </lineage>
</organism>
<proteinExistence type="predicted"/>
<name>A0ABU1JBI3_9MICC</name>
<evidence type="ECO:0000313" key="3">
    <source>
        <dbReference type="Proteomes" id="UP001185069"/>
    </source>
</evidence>
<keyword evidence="1" id="KW-1133">Transmembrane helix</keyword>
<keyword evidence="3" id="KW-1185">Reference proteome</keyword>
<keyword evidence="1" id="KW-0472">Membrane</keyword>
<protein>
    <submittedName>
        <fullName evidence="2">Uncharacterized protein</fullName>
    </submittedName>
</protein>
<feature type="transmembrane region" description="Helical" evidence="1">
    <location>
        <begin position="236"/>
        <end position="258"/>
    </location>
</feature>
<evidence type="ECO:0000256" key="1">
    <source>
        <dbReference type="SAM" id="Phobius"/>
    </source>
</evidence>